<evidence type="ECO:0000256" key="2">
    <source>
        <dbReference type="ARBA" id="ARBA00007330"/>
    </source>
</evidence>
<evidence type="ECO:0000256" key="3">
    <source>
        <dbReference type="ARBA" id="ARBA00022630"/>
    </source>
</evidence>
<dbReference type="GO" id="GO:0004368">
    <property type="term" value="F:glycerol-3-phosphate dehydrogenase (quinone) activity"/>
    <property type="evidence" value="ECO:0007669"/>
    <property type="project" value="InterPro"/>
</dbReference>
<keyword evidence="4" id="KW-0274">FAD</keyword>
<evidence type="ECO:0000259" key="6">
    <source>
        <dbReference type="Pfam" id="PF01266"/>
    </source>
</evidence>
<evidence type="ECO:0000313" key="8">
    <source>
        <dbReference type="Proteomes" id="UP000696931"/>
    </source>
</evidence>
<dbReference type="PRINTS" id="PR01001">
    <property type="entry name" value="FADG3PDH"/>
</dbReference>
<dbReference type="GO" id="GO:0046168">
    <property type="term" value="P:glycerol-3-phosphate catabolic process"/>
    <property type="evidence" value="ECO:0007669"/>
    <property type="project" value="TreeGrafter"/>
</dbReference>
<dbReference type="Gene3D" id="3.50.50.60">
    <property type="entry name" value="FAD/NAD(P)-binding domain"/>
    <property type="match status" value="1"/>
</dbReference>
<evidence type="ECO:0000256" key="4">
    <source>
        <dbReference type="ARBA" id="ARBA00022827"/>
    </source>
</evidence>
<dbReference type="Proteomes" id="UP000696931">
    <property type="component" value="Unassembled WGS sequence"/>
</dbReference>
<dbReference type="AlphaFoldDB" id="A0A933SAR2"/>
<dbReference type="InterPro" id="IPR038299">
    <property type="entry name" value="DAO_C_sf"/>
</dbReference>
<dbReference type="EMBL" id="JACRIW010000007">
    <property type="protein sequence ID" value="MBI5167991.1"/>
    <property type="molecule type" value="Genomic_DNA"/>
</dbReference>
<dbReference type="InterPro" id="IPR036188">
    <property type="entry name" value="FAD/NAD-bd_sf"/>
</dbReference>
<comment type="caution">
    <text evidence="7">The sequence shown here is derived from an EMBL/GenBank/DDBJ whole genome shotgun (WGS) entry which is preliminary data.</text>
</comment>
<dbReference type="InterPro" id="IPR006076">
    <property type="entry name" value="FAD-dep_OxRdtase"/>
</dbReference>
<evidence type="ECO:0000256" key="1">
    <source>
        <dbReference type="ARBA" id="ARBA00001974"/>
    </source>
</evidence>
<protein>
    <submittedName>
        <fullName evidence="7">Glycerol-3-phosphate dehydrogenase/oxidase</fullName>
    </submittedName>
</protein>
<dbReference type="InterPro" id="IPR000447">
    <property type="entry name" value="G3P_DH_FAD-dep"/>
</dbReference>
<organism evidence="7 8">
    <name type="scientific">Eiseniibacteriota bacterium</name>
    <dbReference type="NCBI Taxonomy" id="2212470"/>
    <lineage>
        <taxon>Bacteria</taxon>
        <taxon>Candidatus Eiseniibacteriota</taxon>
    </lineage>
</organism>
<evidence type="ECO:0000313" key="7">
    <source>
        <dbReference type="EMBL" id="MBI5167991.1"/>
    </source>
</evidence>
<reference evidence="7" key="1">
    <citation type="submission" date="2020-07" db="EMBL/GenBank/DDBJ databases">
        <title>Huge and variable diversity of episymbiotic CPR bacteria and DPANN archaea in groundwater ecosystems.</title>
        <authorList>
            <person name="He C.Y."/>
            <person name="Keren R."/>
            <person name="Whittaker M."/>
            <person name="Farag I.F."/>
            <person name="Doudna J."/>
            <person name="Cate J.H.D."/>
            <person name="Banfield J.F."/>
        </authorList>
    </citation>
    <scope>NUCLEOTIDE SEQUENCE</scope>
    <source>
        <strain evidence="7">NC_groundwater_1813_Pr3_B-0.1um_71_17</strain>
    </source>
</reference>
<name>A0A933SAR2_UNCEI</name>
<comment type="cofactor">
    <cofactor evidence="1">
        <name>FAD</name>
        <dbReference type="ChEBI" id="CHEBI:57692"/>
    </cofactor>
</comment>
<keyword evidence="3" id="KW-0285">Flavoprotein</keyword>
<dbReference type="SUPFAM" id="SSF51905">
    <property type="entry name" value="FAD/NAD(P)-binding domain"/>
    <property type="match status" value="1"/>
</dbReference>
<feature type="domain" description="FAD dependent oxidoreductase" evidence="6">
    <location>
        <begin position="5"/>
        <end position="347"/>
    </location>
</feature>
<dbReference type="Pfam" id="PF01266">
    <property type="entry name" value="DAO"/>
    <property type="match status" value="1"/>
</dbReference>
<evidence type="ECO:0000256" key="5">
    <source>
        <dbReference type="ARBA" id="ARBA00023002"/>
    </source>
</evidence>
<dbReference type="PANTHER" id="PTHR11985:SF15">
    <property type="entry name" value="GLYCEROL-3-PHOSPHATE DEHYDROGENASE, MITOCHONDRIAL"/>
    <property type="match status" value="1"/>
</dbReference>
<accession>A0A933SAR2</accession>
<keyword evidence="5" id="KW-0560">Oxidoreductase</keyword>
<comment type="similarity">
    <text evidence="2">Belongs to the FAD-dependent glycerol-3-phosphate dehydrogenase family.</text>
</comment>
<dbReference type="PANTHER" id="PTHR11985">
    <property type="entry name" value="GLYCEROL-3-PHOSPHATE DEHYDROGENASE"/>
    <property type="match status" value="1"/>
</dbReference>
<proteinExistence type="inferred from homology"/>
<sequence>MSERDLLVLGGGITGLAVARLAARSGWSVTLIERDDLASGASSASSHMLHGGLRYLEHGHFSLVREALAERAAVAHMAPALATPVRFLAPLRRGGRVGPLRLRAGLMLYDLLAGGASPSPHALVSARQATALEPALAARELRGAGVYTDLVVDDARLAMLVARDAIAHGAAIHTHTDLLALRPGASGAAGPVVEVSARDRLSGADLKLSARVIVNATGAWTDATRMQVLRMLRPGAPDPAPLLRPSRGVHLVYPALTQRHGVVITAASDGRVFFVVPFAGRSLVGTTEVEVASPPAPGEAAPSVDEVRYLASEVARVLPGAESARPLAVFAGVRPLLDARAQVGGASREHRVLEEGPLVSVAGGKYTTFRVMARDTLAVAALRLGRAAPLLPRVDTPLPAPLHAEADAVALGAHAVEHECARTLAGVLRRRSTRWLADDRGLGVAADVAGAMARRLGWSATHEREQLDEYEALVREEQSLLARALDPLHGGTPA</sequence>
<dbReference type="Gene3D" id="3.30.9.10">
    <property type="entry name" value="D-Amino Acid Oxidase, subunit A, domain 2"/>
    <property type="match status" value="1"/>
</dbReference>
<gene>
    <name evidence="7" type="ORF">HZA61_00745</name>
</gene>
<dbReference type="Gene3D" id="1.10.8.870">
    <property type="entry name" value="Alpha-glycerophosphate oxidase, cap domain"/>
    <property type="match status" value="1"/>
</dbReference>